<feature type="region of interest" description="Disordered" evidence="1">
    <location>
        <begin position="30"/>
        <end position="78"/>
    </location>
</feature>
<dbReference type="AlphaFoldDB" id="A0A6L2ME20"/>
<name>A0A6L2ME20_TANCI</name>
<proteinExistence type="predicted"/>
<gene>
    <name evidence="2" type="ORF">Tci_044214</name>
</gene>
<feature type="compositionally biased region" description="Basic and acidic residues" evidence="1">
    <location>
        <begin position="50"/>
        <end position="63"/>
    </location>
</feature>
<evidence type="ECO:0000256" key="1">
    <source>
        <dbReference type="SAM" id="MobiDB-lite"/>
    </source>
</evidence>
<dbReference type="EMBL" id="BKCJ010006451">
    <property type="protein sequence ID" value="GEU72236.1"/>
    <property type="molecule type" value="Genomic_DNA"/>
</dbReference>
<reference evidence="2" key="1">
    <citation type="journal article" date="2019" name="Sci. Rep.">
        <title>Draft genome of Tanacetum cinerariifolium, the natural source of mosquito coil.</title>
        <authorList>
            <person name="Yamashiro T."/>
            <person name="Shiraishi A."/>
            <person name="Satake H."/>
            <person name="Nakayama K."/>
        </authorList>
    </citation>
    <scope>NUCLEOTIDE SEQUENCE</scope>
</reference>
<accession>A0A6L2ME20</accession>
<protein>
    <submittedName>
        <fullName evidence="2">Uncharacterized protein</fullName>
    </submittedName>
</protein>
<evidence type="ECO:0000313" key="2">
    <source>
        <dbReference type="EMBL" id="GEU72236.1"/>
    </source>
</evidence>
<organism evidence="2">
    <name type="scientific">Tanacetum cinerariifolium</name>
    <name type="common">Dalmatian daisy</name>
    <name type="synonym">Chrysanthemum cinerariifolium</name>
    <dbReference type="NCBI Taxonomy" id="118510"/>
    <lineage>
        <taxon>Eukaryota</taxon>
        <taxon>Viridiplantae</taxon>
        <taxon>Streptophyta</taxon>
        <taxon>Embryophyta</taxon>
        <taxon>Tracheophyta</taxon>
        <taxon>Spermatophyta</taxon>
        <taxon>Magnoliopsida</taxon>
        <taxon>eudicotyledons</taxon>
        <taxon>Gunneridae</taxon>
        <taxon>Pentapetalae</taxon>
        <taxon>asterids</taxon>
        <taxon>campanulids</taxon>
        <taxon>Asterales</taxon>
        <taxon>Asteraceae</taxon>
        <taxon>Asteroideae</taxon>
        <taxon>Anthemideae</taxon>
        <taxon>Anthemidinae</taxon>
        <taxon>Tanacetum</taxon>
    </lineage>
</organism>
<sequence length="120" mass="12699">MMSVGGWWWCGVDSGCGVGTKVVAARSGEWCGGSSRSGEGECFRGSPEISPEKFSDGGERRQEGGSGSSVDGHDGGDDEVMMMDIRWWCSVGDDNDGRVVMMMVLRWFGCGEGVEMVGGA</sequence>
<comment type="caution">
    <text evidence="2">The sequence shown here is derived from an EMBL/GenBank/DDBJ whole genome shotgun (WGS) entry which is preliminary data.</text>
</comment>